<dbReference type="EMBL" id="OX365879">
    <property type="protein sequence ID" value="CAI4043373.1"/>
    <property type="molecule type" value="Genomic_DNA"/>
</dbReference>
<evidence type="ECO:0000313" key="2">
    <source>
        <dbReference type="Proteomes" id="UP001531446"/>
    </source>
</evidence>
<dbReference type="Proteomes" id="UP001531446">
    <property type="component" value="Segment"/>
</dbReference>
<accession>A0ABM9HVG3</accession>
<sequence length="119" mass="13693">MPDNLEDSQEFKRLYGLEDMVPVAELLPEEFHDQVHPESLKVELPRSAFPDVKVEALGDEIHLFNLEKSHELIFYPIRDDPERPILRHNIFIEGPGAYSGACEDYFQNGTVSHGQFILD</sequence>
<gene>
    <name evidence="1" type="ORF">CTG158_LOCUS9</name>
</gene>
<evidence type="ECO:0000313" key="1">
    <source>
        <dbReference type="EMBL" id="CAI4043373.1"/>
    </source>
</evidence>
<keyword evidence="2" id="KW-1185">Reference proteome</keyword>
<protein>
    <submittedName>
        <fullName evidence="1">Uncharacterized protein</fullName>
    </submittedName>
</protein>
<reference evidence="1" key="1">
    <citation type="submission" date="2022-10" db="EMBL/GenBank/DDBJ databases">
        <authorList>
            <person name="Bize A."/>
        </authorList>
    </citation>
    <scope>NUCLEOTIDE SEQUENCE [LARGE SCALE GENOMIC DNA]</scope>
</reference>
<organism evidence="1 2">
    <name type="scientific">uncultured archaeal virus</name>
    <dbReference type="NCBI Taxonomy" id="1960247"/>
    <lineage>
        <taxon>Viruses</taxon>
        <taxon>environmental samples</taxon>
    </lineage>
</organism>
<name>A0ABM9HVG3_9VIRU</name>
<proteinExistence type="predicted"/>